<proteinExistence type="predicted"/>
<comment type="caution">
    <text evidence="1">The sequence shown here is derived from an EMBL/GenBank/DDBJ whole genome shotgun (WGS) entry which is preliminary data.</text>
</comment>
<dbReference type="GO" id="GO:0004061">
    <property type="term" value="F:arylformamidase activity"/>
    <property type="evidence" value="ECO:0007669"/>
    <property type="project" value="InterPro"/>
</dbReference>
<protein>
    <submittedName>
        <fullName evidence="1">Cyclase family protein</fullName>
    </submittedName>
</protein>
<dbReference type="RefSeq" id="WP_124195134.1">
    <property type="nucleotide sequence ID" value="NZ_REGA01000005.1"/>
</dbReference>
<dbReference type="EMBL" id="REGA01000005">
    <property type="protein sequence ID" value="RQG95424.1"/>
    <property type="molecule type" value="Genomic_DNA"/>
</dbReference>
<gene>
    <name evidence="1" type="ORF">EA473_08140</name>
</gene>
<reference evidence="1 2" key="1">
    <citation type="submission" date="2018-10" db="EMBL/GenBank/DDBJ databases">
        <title>Natrarchaeobius chitinivorans gen. nov., sp. nov., and Natrarchaeobius haloalkaliphilus sp. nov., alkaliphilic, chitin-utilizing haloarchaea from hypersaline alkaline lakes.</title>
        <authorList>
            <person name="Sorokin D.Y."/>
            <person name="Elcheninov A.G."/>
            <person name="Kostrikina N.A."/>
            <person name="Bale N.J."/>
            <person name="Sinninghe Damste J.S."/>
            <person name="Khijniak T.V."/>
            <person name="Kublanov I.V."/>
            <person name="Toshchakov S.V."/>
        </authorList>
    </citation>
    <scope>NUCLEOTIDE SEQUENCE [LARGE SCALE GENOMIC DNA]</scope>
    <source>
        <strain evidence="1 2">AArcht4T</strain>
    </source>
</reference>
<dbReference type="PANTHER" id="PTHR31118:SF12">
    <property type="entry name" value="CYCLASE-LIKE PROTEIN 2"/>
    <property type="match status" value="1"/>
</dbReference>
<dbReference type="InterPro" id="IPR037175">
    <property type="entry name" value="KFase_sf"/>
</dbReference>
<dbReference type="Proteomes" id="UP000282323">
    <property type="component" value="Unassembled WGS sequence"/>
</dbReference>
<name>A0A3N6M4K3_NATCH</name>
<organism evidence="1 2">
    <name type="scientific">Natrarchaeobius chitinivorans</name>
    <dbReference type="NCBI Taxonomy" id="1679083"/>
    <lineage>
        <taxon>Archaea</taxon>
        <taxon>Methanobacteriati</taxon>
        <taxon>Methanobacteriota</taxon>
        <taxon>Stenosarchaea group</taxon>
        <taxon>Halobacteria</taxon>
        <taxon>Halobacteriales</taxon>
        <taxon>Natrialbaceae</taxon>
        <taxon>Natrarchaeobius</taxon>
    </lineage>
</organism>
<sequence>MTELIDLSGYVEEGQPVYPGGSRTQFWTTSTHEESGHTWKQKAGEETGAVKRKFKARRQGDDEEHPVVRTVLVSEHGPTHIDAMTHLDPTSDESIDEAPLETFYTGAVGVDVSHVDSSDFIEIEDIEGSLEENDLEIRDGDAITLYTGHRDEHYDTESPEKRYDYLYDYTGLSEEAAYWLADEGVKNIGIDAPSIDHSSALETKQYPAHDMGAEREVLNMENMANLDAVAGRRFTLCAFPLKLRDGTGSPIRPVAIIE</sequence>
<evidence type="ECO:0000313" key="2">
    <source>
        <dbReference type="Proteomes" id="UP000282323"/>
    </source>
</evidence>
<keyword evidence="2" id="KW-1185">Reference proteome</keyword>
<dbReference type="InterPro" id="IPR007325">
    <property type="entry name" value="KFase/CYL"/>
</dbReference>
<dbReference type="AlphaFoldDB" id="A0A3N6M4K3"/>
<dbReference type="Pfam" id="PF04199">
    <property type="entry name" value="Cyclase"/>
    <property type="match status" value="1"/>
</dbReference>
<evidence type="ECO:0000313" key="1">
    <source>
        <dbReference type="EMBL" id="RQG95424.1"/>
    </source>
</evidence>
<dbReference type="SUPFAM" id="SSF102198">
    <property type="entry name" value="Putative cyclase"/>
    <property type="match status" value="1"/>
</dbReference>
<dbReference type="PANTHER" id="PTHR31118">
    <property type="entry name" value="CYCLASE-LIKE PROTEIN 2"/>
    <property type="match status" value="1"/>
</dbReference>
<dbReference type="OrthoDB" id="9014at2157"/>
<dbReference type="GO" id="GO:0019441">
    <property type="term" value="P:L-tryptophan catabolic process to kynurenine"/>
    <property type="evidence" value="ECO:0007669"/>
    <property type="project" value="InterPro"/>
</dbReference>
<dbReference type="Gene3D" id="3.50.30.50">
    <property type="entry name" value="Putative cyclase"/>
    <property type="match status" value="1"/>
</dbReference>
<accession>A0A3N6M4K3</accession>